<proteinExistence type="predicted"/>
<keyword evidence="3" id="KW-1185">Reference proteome</keyword>
<feature type="region of interest" description="Disordered" evidence="1">
    <location>
        <begin position="112"/>
        <end position="147"/>
    </location>
</feature>
<sequence length="147" mass="15533">MPSTKTISALTEAWPQDPANFELQSFAATLIDERPALGAPALDRIGAQLSEELDRQTRPTNVIPSRPMRIAGRISGGMAPVGRMLAPYAAAACVLVAAGIWYANRSTIPTSVPANPNGSLITNQPKNWQPAEPEDVPVQPKPAPKGG</sequence>
<dbReference type="Proteomes" id="UP000593765">
    <property type="component" value="Chromosome"/>
</dbReference>
<protein>
    <submittedName>
        <fullName evidence="2">Uncharacterized protein</fullName>
    </submittedName>
</protein>
<reference evidence="2 3" key="1">
    <citation type="submission" date="2020-10" db="EMBL/GenBank/DDBJ databases">
        <title>Wide distribution of Phycisphaera-like planctomycetes from WD2101 soil group in peatlands and genome analysis of the first cultivated representative.</title>
        <authorList>
            <person name="Dedysh S.N."/>
            <person name="Beletsky A.V."/>
            <person name="Ivanova A."/>
            <person name="Kulichevskaya I.S."/>
            <person name="Suzina N.E."/>
            <person name="Philippov D.A."/>
            <person name="Rakitin A.L."/>
            <person name="Mardanov A.V."/>
            <person name="Ravin N.V."/>
        </authorList>
    </citation>
    <scope>NUCLEOTIDE SEQUENCE [LARGE SCALE GENOMIC DNA]</scope>
    <source>
        <strain evidence="2 3">M1803</strain>
    </source>
</reference>
<dbReference type="EMBL" id="CP063458">
    <property type="protein sequence ID" value="QOV88335.1"/>
    <property type="molecule type" value="Genomic_DNA"/>
</dbReference>
<name>A0A7M2WS17_9BACT</name>
<evidence type="ECO:0000256" key="1">
    <source>
        <dbReference type="SAM" id="MobiDB-lite"/>
    </source>
</evidence>
<dbReference type="RefSeq" id="WP_206291314.1">
    <property type="nucleotide sequence ID" value="NZ_CP063458.1"/>
</dbReference>
<accession>A0A7M2WS17</accession>
<organism evidence="2 3">
    <name type="scientific">Humisphaera borealis</name>
    <dbReference type="NCBI Taxonomy" id="2807512"/>
    <lineage>
        <taxon>Bacteria</taxon>
        <taxon>Pseudomonadati</taxon>
        <taxon>Planctomycetota</taxon>
        <taxon>Phycisphaerae</taxon>
        <taxon>Tepidisphaerales</taxon>
        <taxon>Tepidisphaeraceae</taxon>
        <taxon>Humisphaera</taxon>
    </lineage>
</organism>
<dbReference type="KEGG" id="hbs:IPV69_19080"/>
<evidence type="ECO:0000313" key="3">
    <source>
        <dbReference type="Proteomes" id="UP000593765"/>
    </source>
</evidence>
<gene>
    <name evidence="2" type="ORF">IPV69_19080</name>
</gene>
<feature type="compositionally biased region" description="Polar residues" evidence="1">
    <location>
        <begin position="112"/>
        <end position="127"/>
    </location>
</feature>
<evidence type="ECO:0000313" key="2">
    <source>
        <dbReference type="EMBL" id="QOV88335.1"/>
    </source>
</evidence>
<dbReference type="AlphaFoldDB" id="A0A7M2WS17"/>